<feature type="compositionally biased region" description="Basic and acidic residues" evidence="1">
    <location>
        <begin position="206"/>
        <end position="218"/>
    </location>
</feature>
<evidence type="ECO:0000313" key="3">
    <source>
        <dbReference type="Proteomes" id="UP000246464"/>
    </source>
</evidence>
<dbReference type="GO" id="GO:1901673">
    <property type="term" value="P:regulation of mitotic spindle assembly"/>
    <property type="evidence" value="ECO:0007669"/>
    <property type="project" value="TreeGrafter"/>
</dbReference>
<gene>
    <name evidence="2" type="ORF">SMAX5B_012626</name>
</gene>
<dbReference type="STRING" id="52904.ENSSMAP00000007952"/>
<sequence length="346" mass="39260">MCQCSSNAALERVEQQHMDRHPTPAALNPVELPALHHQPASRRRTIPGEEVGGFSRGNRPAALPLVHSEMVTKRIRSEYMKKFKDPKWETYTKCYEEMLKYRLTRRLLEHTHNPWFWNGSDSESDSGGRSPPPPDHNQVGPETHGGGTGGELEECEGARTTGPVPRLPLQQEEEKNVSAGSQLDGVKTTSAPEEEQRNSSKQLPAPRRERRQERDSGQHRSQQSKPSKPSKQTWHSQRVRPAPARQPKEDSKESKHSFALYGSGEKAADIGARKTHNVGPAASTNQIHDSALRAKTRREVERLIQTQRSERRRAKSADLHTTRKVVQPEFNPWLTEYMRCFTARSR</sequence>
<accession>A0A2U9BCM5</accession>
<dbReference type="GO" id="GO:0005819">
    <property type="term" value="C:spindle"/>
    <property type="evidence" value="ECO:0007669"/>
    <property type="project" value="TreeGrafter"/>
</dbReference>
<feature type="region of interest" description="Disordered" evidence="1">
    <location>
        <begin position="35"/>
        <end position="60"/>
    </location>
</feature>
<dbReference type="PANTHER" id="PTHR31022:SF5">
    <property type="entry name" value="CENTRIOLE, CILIA AND SPINDLE-ASSOCIATED PROTEIN-RELATED"/>
    <property type="match status" value="1"/>
</dbReference>
<dbReference type="GO" id="GO:0036064">
    <property type="term" value="C:ciliary basal body"/>
    <property type="evidence" value="ECO:0007669"/>
    <property type="project" value="TreeGrafter"/>
</dbReference>
<reference evidence="2 3" key="1">
    <citation type="submission" date="2017-12" db="EMBL/GenBank/DDBJ databases">
        <title>Integrating genomic resources of turbot (Scophthalmus maximus) in depth evaluation of genetic and physical mapping variation across individuals.</title>
        <authorList>
            <person name="Martinez P."/>
        </authorList>
    </citation>
    <scope>NUCLEOTIDE SEQUENCE [LARGE SCALE GENOMIC DNA]</scope>
</reference>
<dbReference type="EMBL" id="CP026247">
    <property type="protein sequence ID" value="AWP01738.1"/>
    <property type="molecule type" value="Genomic_DNA"/>
</dbReference>
<name>A0A2U9BCM5_SCOMX</name>
<protein>
    <submittedName>
        <fullName evidence="2">Putative centriole cilia and spindle-associated protein-like</fullName>
    </submittedName>
</protein>
<dbReference type="GO" id="GO:0005814">
    <property type="term" value="C:centriole"/>
    <property type="evidence" value="ECO:0007669"/>
    <property type="project" value="TreeGrafter"/>
</dbReference>
<dbReference type="InterPro" id="IPR029774">
    <property type="entry name" value="CSAP"/>
</dbReference>
<evidence type="ECO:0000256" key="1">
    <source>
        <dbReference type="SAM" id="MobiDB-lite"/>
    </source>
</evidence>
<dbReference type="GO" id="GO:0008017">
    <property type="term" value="F:microtubule binding"/>
    <property type="evidence" value="ECO:0007669"/>
    <property type="project" value="TreeGrafter"/>
</dbReference>
<dbReference type="Pfam" id="PF15748">
    <property type="entry name" value="CCSAP"/>
    <property type="match status" value="1"/>
</dbReference>
<proteinExistence type="predicted"/>
<feature type="compositionally biased region" description="Basic and acidic residues" evidence="1">
    <location>
        <begin position="246"/>
        <end position="256"/>
    </location>
</feature>
<feature type="region of interest" description="Disordered" evidence="1">
    <location>
        <begin position="119"/>
        <end position="295"/>
    </location>
</feature>
<keyword evidence="3" id="KW-1185">Reference proteome</keyword>
<feature type="compositionally biased region" description="Low complexity" evidence="1">
    <location>
        <begin position="119"/>
        <end position="129"/>
    </location>
</feature>
<dbReference type="Proteomes" id="UP000246464">
    <property type="component" value="Chromosome 5"/>
</dbReference>
<evidence type="ECO:0000313" key="2">
    <source>
        <dbReference type="EMBL" id="AWP01738.1"/>
    </source>
</evidence>
<dbReference type="PANTHER" id="PTHR31022">
    <property type="entry name" value="CENTRIOLE, CILIA AND SPINDLE-ASSOCIATED PROTEIN"/>
    <property type="match status" value="1"/>
</dbReference>
<dbReference type="AlphaFoldDB" id="A0A2U9BCM5"/>
<dbReference type="GO" id="GO:0035869">
    <property type="term" value="C:ciliary transition zone"/>
    <property type="evidence" value="ECO:0007669"/>
    <property type="project" value="TreeGrafter"/>
</dbReference>
<organism evidence="2 3">
    <name type="scientific">Scophthalmus maximus</name>
    <name type="common">Turbot</name>
    <name type="synonym">Psetta maxima</name>
    <dbReference type="NCBI Taxonomy" id="52904"/>
    <lineage>
        <taxon>Eukaryota</taxon>
        <taxon>Metazoa</taxon>
        <taxon>Chordata</taxon>
        <taxon>Craniata</taxon>
        <taxon>Vertebrata</taxon>
        <taxon>Euteleostomi</taxon>
        <taxon>Actinopterygii</taxon>
        <taxon>Neopterygii</taxon>
        <taxon>Teleostei</taxon>
        <taxon>Neoteleostei</taxon>
        <taxon>Acanthomorphata</taxon>
        <taxon>Carangaria</taxon>
        <taxon>Pleuronectiformes</taxon>
        <taxon>Pleuronectoidei</taxon>
        <taxon>Scophthalmidae</taxon>
        <taxon>Scophthalmus</taxon>
    </lineage>
</organism>
<feature type="compositionally biased region" description="Low complexity" evidence="1">
    <location>
        <begin position="221"/>
        <end position="232"/>
    </location>
</feature>